<gene>
    <name evidence="1" type="ORF">EK21DRAFT_119709</name>
</gene>
<name>A0A9P4GVV0_9PLEO</name>
<dbReference type="EMBL" id="ML978603">
    <property type="protein sequence ID" value="KAF2022490.1"/>
    <property type="molecule type" value="Genomic_DNA"/>
</dbReference>
<proteinExistence type="predicted"/>
<dbReference type="AlphaFoldDB" id="A0A9P4GVV0"/>
<evidence type="ECO:0000313" key="1">
    <source>
        <dbReference type="EMBL" id="KAF2022490.1"/>
    </source>
</evidence>
<dbReference type="OrthoDB" id="10433223at2759"/>
<reference evidence="1" key="1">
    <citation type="journal article" date="2020" name="Stud. Mycol.">
        <title>101 Dothideomycetes genomes: a test case for predicting lifestyles and emergence of pathogens.</title>
        <authorList>
            <person name="Haridas S."/>
            <person name="Albert R."/>
            <person name="Binder M."/>
            <person name="Bloem J."/>
            <person name="Labutti K."/>
            <person name="Salamov A."/>
            <person name="Andreopoulos B."/>
            <person name="Baker S."/>
            <person name="Barry K."/>
            <person name="Bills G."/>
            <person name="Bluhm B."/>
            <person name="Cannon C."/>
            <person name="Castanera R."/>
            <person name="Culley D."/>
            <person name="Daum C."/>
            <person name="Ezra D."/>
            <person name="Gonzalez J."/>
            <person name="Henrissat B."/>
            <person name="Kuo A."/>
            <person name="Liang C."/>
            <person name="Lipzen A."/>
            <person name="Lutzoni F."/>
            <person name="Magnuson J."/>
            <person name="Mondo S."/>
            <person name="Nolan M."/>
            <person name="Ohm R."/>
            <person name="Pangilinan J."/>
            <person name="Park H.-J."/>
            <person name="Ramirez L."/>
            <person name="Alfaro M."/>
            <person name="Sun H."/>
            <person name="Tritt A."/>
            <person name="Yoshinaga Y."/>
            <person name="Zwiers L.-H."/>
            <person name="Turgeon B."/>
            <person name="Goodwin S."/>
            <person name="Spatafora J."/>
            <person name="Crous P."/>
            <person name="Grigoriev I."/>
        </authorList>
    </citation>
    <scope>NUCLEOTIDE SEQUENCE</scope>
    <source>
        <strain evidence="1">CBS 110217</strain>
    </source>
</reference>
<dbReference type="Proteomes" id="UP000799777">
    <property type="component" value="Unassembled WGS sequence"/>
</dbReference>
<comment type="caution">
    <text evidence="1">The sequence shown here is derived from an EMBL/GenBank/DDBJ whole genome shotgun (WGS) entry which is preliminary data.</text>
</comment>
<keyword evidence="2" id="KW-1185">Reference proteome</keyword>
<evidence type="ECO:0000313" key="2">
    <source>
        <dbReference type="Proteomes" id="UP000799777"/>
    </source>
</evidence>
<accession>A0A9P4GVV0</accession>
<protein>
    <submittedName>
        <fullName evidence="1">Uncharacterized protein</fullName>
    </submittedName>
</protein>
<sequence>MHGASGASRSLSPICSTLAPKRTLEAAKLAQQQIQEEVERIWGNSSIHALHRLFDPQELVPANVAHMWRCHQLRHEYKDFLHRWRQASRQETAEVEFWYAYWYQEKRILEMIADQRNIALACVEINAFGRVDVKGRMLERTECTSRMDQSNMSLHLVALWRRGKAWLSSRVFEAWRWRDQYRRLEDRSSSIVQDEKRELRLAVD</sequence>
<organism evidence="1 2">
    <name type="scientific">Setomelanomma holmii</name>
    <dbReference type="NCBI Taxonomy" id="210430"/>
    <lineage>
        <taxon>Eukaryota</taxon>
        <taxon>Fungi</taxon>
        <taxon>Dikarya</taxon>
        <taxon>Ascomycota</taxon>
        <taxon>Pezizomycotina</taxon>
        <taxon>Dothideomycetes</taxon>
        <taxon>Pleosporomycetidae</taxon>
        <taxon>Pleosporales</taxon>
        <taxon>Pleosporineae</taxon>
        <taxon>Phaeosphaeriaceae</taxon>
        <taxon>Setomelanomma</taxon>
    </lineage>
</organism>